<protein>
    <submittedName>
        <fullName evidence="2">Uncharacterized protein</fullName>
    </submittedName>
</protein>
<keyword evidence="1" id="KW-0732">Signal</keyword>
<feature type="chain" id="PRO_5021884372" evidence="1">
    <location>
        <begin position="24"/>
        <end position="403"/>
    </location>
</feature>
<dbReference type="AlphaFoldDB" id="A0A518EPK3"/>
<proteinExistence type="predicted"/>
<dbReference type="OrthoDB" id="233178at2"/>
<feature type="signal peptide" evidence="1">
    <location>
        <begin position="1"/>
        <end position="23"/>
    </location>
</feature>
<dbReference type="EMBL" id="CP036434">
    <property type="protein sequence ID" value="QDV06010.1"/>
    <property type="molecule type" value="Genomic_DNA"/>
</dbReference>
<keyword evidence="3" id="KW-1185">Reference proteome</keyword>
<organism evidence="2 3">
    <name type="scientific">Saltatorellus ferox</name>
    <dbReference type="NCBI Taxonomy" id="2528018"/>
    <lineage>
        <taxon>Bacteria</taxon>
        <taxon>Pseudomonadati</taxon>
        <taxon>Planctomycetota</taxon>
        <taxon>Planctomycetia</taxon>
        <taxon>Planctomycetia incertae sedis</taxon>
        <taxon>Saltatorellus</taxon>
    </lineage>
</organism>
<name>A0A518EPK3_9BACT</name>
<dbReference type="Proteomes" id="UP000320390">
    <property type="component" value="Chromosome"/>
</dbReference>
<sequence length="403" mass="41826" precursor="true">MKSSACTGALGALLLFGSLAVGAAPSASAQVLPVCSETFEYPYPGQLHLQNGAQGWLNEWFIVQGAGDISLFDSSVAPAFPLDDGVGVYAGQVVPYGEAYRKPDVFAHPDIDAGGVFGLENTTIWISFSAQLYTGSTDHYGGVSLILQGVGEVLFIGSPWQSNGWGIDDGGPTGPPPVLIPGTSDSQAARIVTRIDFTVGMERLRMYIDPATDYPTGPADLDEMIQDMIWDEIRLSSGGNNGEGYYFDNLVIAKGDPTGSLGTSYCGPAVPNSTTNSAEIGAFGSASVVQNGLTIGATSLPPLAFGFLITSRAQGFAVNPGGSQGNLCLSGAIGRYVGPGQIQNSGSAGAFSLLLDLTQVPQPNGFVSVLPGDVWNFQCWFRDSVGGSAVSNFTDGVSVTFTN</sequence>
<dbReference type="RefSeq" id="WP_145195810.1">
    <property type="nucleotide sequence ID" value="NZ_CP036434.1"/>
</dbReference>
<accession>A0A518EPK3</accession>
<evidence type="ECO:0000313" key="2">
    <source>
        <dbReference type="EMBL" id="QDV06010.1"/>
    </source>
</evidence>
<gene>
    <name evidence="2" type="ORF">Poly30_15140</name>
</gene>
<reference evidence="2 3" key="1">
    <citation type="submission" date="2019-02" db="EMBL/GenBank/DDBJ databases">
        <title>Deep-cultivation of Planctomycetes and their phenomic and genomic characterization uncovers novel biology.</title>
        <authorList>
            <person name="Wiegand S."/>
            <person name="Jogler M."/>
            <person name="Boedeker C."/>
            <person name="Pinto D."/>
            <person name="Vollmers J."/>
            <person name="Rivas-Marin E."/>
            <person name="Kohn T."/>
            <person name="Peeters S.H."/>
            <person name="Heuer A."/>
            <person name="Rast P."/>
            <person name="Oberbeckmann S."/>
            <person name="Bunk B."/>
            <person name="Jeske O."/>
            <person name="Meyerdierks A."/>
            <person name="Storesund J.E."/>
            <person name="Kallscheuer N."/>
            <person name="Luecker S."/>
            <person name="Lage O.M."/>
            <person name="Pohl T."/>
            <person name="Merkel B.J."/>
            <person name="Hornburger P."/>
            <person name="Mueller R.-W."/>
            <person name="Bruemmer F."/>
            <person name="Labrenz M."/>
            <person name="Spormann A.M."/>
            <person name="Op den Camp H."/>
            <person name="Overmann J."/>
            <person name="Amann R."/>
            <person name="Jetten M.S.M."/>
            <person name="Mascher T."/>
            <person name="Medema M.H."/>
            <person name="Devos D.P."/>
            <person name="Kaster A.-K."/>
            <person name="Ovreas L."/>
            <person name="Rohde M."/>
            <person name="Galperin M.Y."/>
            <person name="Jogler C."/>
        </authorList>
    </citation>
    <scope>NUCLEOTIDE SEQUENCE [LARGE SCALE GENOMIC DNA]</scope>
    <source>
        <strain evidence="2 3">Poly30</strain>
    </source>
</reference>
<evidence type="ECO:0000256" key="1">
    <source>
        <dbReference type="SAM" id="SignalP"/>
    </source>
</evidence>
<evidence type="ECO:0000313" key="3">
    <source>
        <dbReference type="Proteomes" id="UP000320390"/>
    </source>
</evidence>